<proteinExistence type="predicted"/>
<organism evidence="3 4">
    <name type="scientific">Desulfosarcina widdelii</name>
    <dbReference type="NCBI Taxonomy" id="947919"/>
    <lineage>
        <taxon>Bacteria</taxon>
        <taxon>Pseudomonadati</taxon>
        <taxon>Thermodesulfobacteriota</taxon>
        <taxon>Desulfobacteria</taxon>
        <taxon>Desulfobacterales</taxon>
        <taxon>Desulfosarcinaceae</taxon>
        <taxon>Desulfosarcina</taxon>
    </lineage>
</organism>
<feature type="domain" description="Solute-binding protein family 3/N-terminal" evidence="2">
    <location>
        <begin position="27"/>
        <end position="249"/>
    </location>
</feature>
<reference evidence="3 4" key="1">
    <citation type="submission" date="2019-11" db="EMBL/GenBank/DDBJ databases">
        <title>Comparative genomics of hydrocarbon-degrading Desulfosarcina strains.</title>
        <authorList>
            <person name="Watanabe M."/>
            <person name="Kojima H."/>
            <person name="Fukui M."/>
        </authorList>
    </citation>
    <scope>NUCLEOTIDE SEQUENCE [LARGE SCALE GENOMIC DNA]</scope>
    <source>
        <strain evidence="3 4">PP31</strain>
    </source>
</reference>
<keyword evidence="4" id="KW-1185">Reference proteome</keyword>
<dbReference type="SMART" id="SM00062">
    <property type="entry name" value="PBPb"/>
    <property type="match status" value="1"/>
</dbReference>
<dbReference type="RefSeq" id="WP_155304316.1">
    <property type="nucleotide sequence ID" value="NZ_AP021875.1"/>
</dbReference>
<dbReference type="AlphaFoldDB" id="A0A5K7Z339"/>
<evidence type="ECO:0000259" key="2">
    <source>
        <dbReference type="SMART" id="SM00062"/>
    </source>
</evidence>
<dbReference type="SUPFAM" id="SSF53850">
    <property type="entry name" value="Periplasmic binding protein-like II"/>
    <property type="match status" value="1"/>
</dbReference>
<dbReference type="Pfam" id="PF00497">
    <property type="entry name" value="SBP_bac_3"/>
    <property type="match status" value="1"/>
</dbReference>
<evidence type="ECO:0000313" key="4">
    <source>
        <dbReference type="Proteomes" id="UP000427769"/>
    </source>
</evidence>
<name>A0A5K7Z339_9BACT</name>
<evidence type="ECO:0000313" key="3">
    <source>
        <dbReference type="EMBL" id="BBO75388.1"/>
    </source>
</evidence>
<protein>
    <submittedName>
        <fullName evidence="3">ABC transporter substrate-binding protein</fullName>
    </submittedName>
</protein>
<evidence type="ECO:0000256" key="1">
    <source>
        <dbReference type="ARBA" id="ARBA00022729"/>
    </source>
</evidence>
<dbReference type="Gene3D" id="3.40.190.10">
    <property type="entry name" value="Periplasmic binding protein-like II"/>
    <property type="match status" value="2"/>
</dbReference>
<dbReference type="KEGG" id="dwd:DSCW_28050"/>
<dbReference type="PANTHER" id="PTHR35936:SF6">
    <property type="entry name" value="AMINO ACID ABC TRANSPORTER SUBSTRATE-BINDING PAAT FAMILY PROTEIN"/>
    <property type="match status" value="1"/>
</dbReference>
<dbReference type="Proteomes" id="UP000427769">
    <property type="component" value="Chromosome"/>
</dbReference>
<keyword evidence="1" id="KW-0732">Signal</keyword>
<gene>
    <name evidence="3" type="ORF">DSCW_28050</name>
</gene>
<dbReference type="OrthoDB" id="5418872at2"/>
<dbReference type="InterPro" id="IPR001638">
    <property type="entry name" value="Solute-binding_3/MltF_N"/>
</dbReference>
<dbReference type="EMBL" id="AP021875">
    <property type="protein sequence ID" value="BBO75388.1"/>
    <property type="molecule type" value="Genomic_DNA"/>
</dbReference>
<dbReference type="PANTHER" id="PTHR35936">
    <property type="entry name" value="MEMBRANE-BOUND LYTIC MUREIN TRANSGLYCOSYLASE F"/>
    <property type="match status" value="1"/>
</dbReference>
<accession>A0A5K7Z339</accession>
<sequence length="249" mass="28161">MVSKQVLFAIIVGVFVGWWQGEASTQSLNLGTAEWRPWQVLEDGHLTGITPGILQELSKRTGCAMNVRPFPHKRMMAAFEKGGIDMEPTVNPSWRDCQSHISVYTIPFYTTGDIVLVRKKNAIHATSVRDFYGMNLGCGLGYFYPEGFQEAFNRGDIHREDNPVSEKNLQKLALERLDGIIVDKVQARYLLKKANLDPADFVTAYRFKPSKLSLRLHRSRQAFLPALNKAIEEMIADGTIDRIVAKYVE</sequence>